<gene>
    <name evidence="6" type="ORF">ENM60_05175</name>
</gene>
<evidence type="ECO:0000256" key="1">
    <source>
        <dbReference type="ARBA" id="ARBA00005417"/>
    </source>
</evidence>
<evidence type="ECO:0000259" key="5">
    <source>
        <dbReference type="PROSITE" id="PS50893"/>
    </source>
</evidence>
<dbReference type="SUPFAM" id="SSF52540">
    <property type="entry name" value="P-loop containing nucleoside triphosphate hydrolases"/>
    <property type="match status" value="1"/>
</dbReference>
<keyword evidence="3" id="KW-0547">Nucleotide-binding</keyword>
<dbReference type="PANTHER" id="PTHR42711:SF5">
    <property type="entry name" value="ABC TRANSPORTER ATP-BINDING PROTEIN NATA"/>
    <property type="match status" value="1"/>
</dbReference>
<dbReference type="GO" id="GO:0016887">
    <property type="term" value="F:ATP hydrolysis activity"/>
    <property type="evidence" value="ECO:0007669"/>
    <property type="project" value="InterPro"/>
</dbReference>
<dbReference type="PROSITE" id="PS00211">
    <property type="entry name" value="ABC_TRANSPORTER_1"/>
    <property type="match status" value="1"/>
</dbReference>
<evidence type="ECO:0000256" key="2">
    <source>
        <dbReference type="ARBA" id="ARBA00022448"/>
    </source>
</evidence>
<feature type="domain" description="ABC transporter" evidence="5">
    <location>
        <begin position="4"/>
        <end position="234"/>
    </location>
</feature>
<dbReference type="InterPro" id="IPR017871">
    <property type="entry name" value="ABC_transporter-like_CS"/>
</dbReference>
<dbReference type="InterPro" id="IPR027417">
    <property type="entry name" value="P-loop_NTPase"/>
</dbReference>
<accession>A0A7J3XZN9</accession>
<organism evidence="6">
    <name type="scientific">Thermogladius calderae</name>
    <dbReference type="NCBI Taxonomy" id="1200300"/>
    <lineage>
        <taxon>Archaea</taxon>
        <taxon>Thermoproteota</taxon>
        <taxon>Thermoprotei</taxon>
        <taxon>Desulfurococcales</taxon>
        <taxon>Desulfurococcaceae</taxon>
        <taxon>Thermogladius</taxon>
    </lineage>
</organism>
<reference evidence="6" key="1">
    <citation type="journal article" date="2020" name="mSystems">
        <title>Genome- and Community-Level Interaction Insights into Carbon Utilization and Element Cycling Functions of Hydrothermarchaeota in Hydrothermal Sediment.</title>
        <authorList>
            <person name="Zhou Z."/>
            <person name="Liu Y."/>
            <person name="Xu W."/>
            <person name="Pan J."/>
            <person name="Luo Z.H."/>
            <person name="Li M."/>
        </authorList>
    </citation>
    <scope>NUCLEOTIDE SEQUENCE [LARGE SCALE GENOMIC DNA]</scope>
    <source>
        <strain evidence="6">SpSt-110</strain>
    </source>
</reference>
<protein>
    <submittedName>
        <fullName evidence="6">ABC transporter ATP-binding protein</fullName>
    </submittedName>
</protein>
<dbReference type="InterPro" id="IPR050763">
    <property type="entry name" value="ABC_transporter_ATP-binding"/>
</dbReference>
<dbReference type="GO" id="GO:0005524">
    <property type="term" value="F:ATP binding"/>
    <property type="evidence" value="ECO:0007669"/>
    <property type="project" value="UniProtKB-KW"/>
</dbReference>
<dbReference type="Pfam" id="PF00005">
    <property type="entry name" value="ABC_tran"/>
    <property type="match status" value="1"/>
</dbReference>
<comment type="similarity">
    <text evidence="1">Belongs to the ABC transporter superfamily.</text>
</comment>
<evidence type="ECO:0000256" key="4">
    <source>
        <dbReference type="ARBA" id="ARBA00022840"/>
    </source>
</evidence>
<evidence type="ECO:0000256" key="3">
    <source>
        <dbReference type="ARBA" id="ARBA00022741"/>
    </source>
</evidence>
<keyword evidence="2" id="KW-0813">Transport</keyword>
<dbReference type="InterPro" id="IPR003593">
    <property type="entry name" value="AAA+_ATPase"/>
</dbReference>
<name>A0A7J3XZN9_9CREN</name>
<proteinExistence type="inferred from homology"/>
<keyword evidence="4 6" id="KW-0067">ATP-binding</keyword>
<dbReference type="SMART" id="SM00382">
    <property type="entry name" value="AAA"/>
    <property type="match status" value="1"/>
</dbReference>
<dbReference type="InterPro" id="IPR003439">
    <property type="entry name" value="ABC_transporter-like_ATP-bd"/>
</dbReference>
<comment type="caution">
    <text evidence="6">The sequence shown here is derived from an EMBL/GenBank/DDBJ whole genome shotgun (WGS) entry which is preliminary data.</text>
</comment>
<evidence type="ECO:0000313" key="6">
    <source>
        <dbReference type="EMBL" id="HHP68157.1"/>
    </source>
</evidence>
<dbReference type="AlphaFoldDB" id="A0A7J3XZN9"/>
<dbReference type="EMBL" id="DRYK01000063">
    <property type="protein sequence ID" value="HHP68157.1"/>
    <property type="molecule type" value="Genomic_DNA"/>
</dbReference>
<dbReference type="PANTHER" id="PTHR42711">
    <property type="entry name" value="ABC TRANSPORTER ATP-BINDING PROTEIN"/>
    <property type="match status" value="1"/>
</dbReference>
<dbReference type="PROSITE" id="PS50893">
    <property type="entry name" value="ABC_TRANSPORTER_2"/>
    <property type="match status" value="1"/>
</dbReference>
<dbReference type="Gene3D" id="3.40.50.300">
    <property type="entry name" value="P-loop containing nucleotide triphosphate hydrolases"/>
    <property type="match status" value="1"/>
</dbReference>
<sequence>MAEVYAEHLSKRYSNGVWGVRDVSLEARRGEVLVVLGPNGAGKTTTINILSTLIKPTGGLARVMGYDVYREYREIRRHIALMPQDGSINPSWTPLYAVKWYLVARGFSLSDAEREARRWLEEIGMWSLRDRSGYALSGGERRRVLLAMTLATGSEILFLDEPSVGLDVEGKYVLWSAIRKYSAGRCVIYTTHEMREVENIADKILIIDSGVSKGGGDFKKLMEEFPYRYKVVVRSGDVIAGNEHVKIKTGDFTRVYFKDRSEALDYLYTLRDLRDVSIREVDVEDVYLFSIIRR</sequence>